<keyword evidence="1" id="KW-0812">Transmembrane</keyword>
<dbReference type="Proteomes" id="UP000326546">
    <property type="component" value="Chromosome"/>
</dbReference>
<sequence length="182" mass="18666">MTELRALWIDLVSASQTQLRVRLVAVAGALVFLLSFVAAGGGGWWSWGGMLLLGLGLALNPVTLLPVTFVLFGIASWWASAEGPWHWALLPATLGLLLVHAGTALAASVPPQAALPRSVIELYGVRVALVAALAILVWGLTGVVSGVATGAGGAVPGILGLTLLVAALAFYVRGTRSAVRRG</sequence>
<dbReference type="EMBL" id="CP044427">
    <property type="protein sequence ID" value="QFG67949.1"/>
    <property type="molecule type" value="Genomic_DNA"/>
</dbReference>
<feature type="transmembrane region" description="Helical" evidence="1">
    <location>
        <begin position="127"/>
        <end position="148"/>
    </location>
</feature>
<organism evidence="2 3">
    <name type="scientific">Ornithinimicrobium pratense</name>
    <dbReference type="NCBI Taxonomy" id="2593973"/>
    <lineage>
        <taxon>Bacteria</taxon>
        <taxon>Bacillati</taxon>
        <taxon>Actinomycetota</taxon>
        <taxon>Actinomycetes</taxon>
        <taxon>Micrococcales</taxon>
        <taxon>Ornithinimicrobiaceae</taxon>
        <taxon>Ornithinimicrobium</taxon>
    </lineage>
</organism>
<keyword evidence="3" id="KW-1185">Reference proteome</keyword>
<evidence type="ECO:0000256" key="1">
    <source>
        <dbReference type="SAM" id="Phobius"/>
    </source>
</evidence>
<evidence type="ECO:0000313" key="2">
    <source>
        <dbReference type="EMBL" id="QFG67949.1"/>
    </source>
</evidence>
<protein>
    <submittedName>
        <fullName evidence="2">Uncharacterized protein</fullName>
    </submittedName>
</protein>
<dbReference type="RefSeq" id="WP_158060341.1">
    <property type="nucleotide sequence ID" value="NZ_CP044427.1"/>
</dbReference>
<dbReference type="AlphaFoldDB" id="A0A5J6V256"/>
<name>A0A5J6V256_9MICO</name>
<feature type="transmembrane region" description="Helical" evidence="1">
    <location>
        <begin position="85"/>
        <end position="107"/>
    </location>
</feature>
<feature type="transmembrane region" description="Helical" evidence="1">
    <location>
        <begin position="51"/>
        <end position="79"/>
    </location>
</feature>
<dbReference type="KEGG" id="serw:FY030_03750"/>
<reference evidence="2 3" key="1">
    <citation type="submission" date="2019-09" db="EMBL/GenBank/DDBJ databases">
        <title>Serinicoccus pratensis sp. nov., isolated from meadow soil.</title>
        <authorList>
            <person name="Zhang W."/>
        </authorList>
    </citation>
    <scope>NUCLEOTIDE SEQUENCE [LARGE SCALE GENOMIC DNA]</scope>
    <source>
        <strain evidence="2 3">W204</strain>
    </source>
</reference>
<evidence type="ECO:0000313" key="3">
    <source>
        <dbReference type="Proteomes" id="UP000326546"/>
    </source>
</evidence>
<keyword evidence="1" id="KW-1133">Transmembrane helix</keyword>
<accession>A0A5J6V256</accession>
<gene>
    <name evidence="2" type="ORF">FY030_03750</name>
</gene>
<feature type="transmembrane region" description="Helical" evidence="1">
    <location>
        <begin position="154"/>
        <end position="172"/>
    </location>
</feature>
<feature type="transmembrane region" description="Helical" evidence="1">
    <location>
        <begin position="20"/>
        <end position="39"/>
    </location>
</feature>
<proteinExistence type="predicted"/>
<keyword evidence="1" id="KW-0472">Membrane</keyword>